<dbReference type="GO" id="GO:0005634">
    <property type="term" value="C:nucleus"/>
    <property type="evidence" value="ECO:0007669"/>
    <property type="project" value="UniProtKB-SubCell"/>
</dbReference>
<gene>
    <name evidence="13" type="ORF">P5673_010842</name>
</gene>
<evidence type="ECO:0000313" key="14">
    <source>
        <dbReference type="Proteomes" id="UP001249851"/>
    </source>
</evidence>
<evidence type="ECO:0000259" key="12">
    <source>
        <dbReference type="PROSITE" id="PS50157"/>
    </source>
</evidence>
<dbReference type="GO" id="GO:0008270">
    <property type="term" value="F:zinc ion binding"/>
    <property type="evidence" value="ECO:0007669"/>
    <property type="project" value="UniProtKB-KW"/>
</dbReference>
<evidence type="ECO:0000256" key="9">
    <source>
        <dbReference type="ARBA" id="ARBA00023163"/>
    </source>
</evidence>
<evidence type="ECO:0000256" key="3">
    <source>
        <dbReference type="ARBA" id="ARBA00022723"/>
    </source>
</evidence>
<comment type="caution">
    <text evidence="13">The sequence shown here is derived from an EMBL/GenBank/DDBJ whole genome shotgun (WGS) entry which is preliminary data.</text>
</comment>
<dbReference type="PANTHER" id="PTHR24394:SF29">
    <property type="entry name" value="MYONEURIN"/>
    <property type="match status" value="1"/>
</dbReference>
<feature type="domain" description="C2H2-type" evidence="12">
    <location>
        <begin position="298"/>
        <end position="325"/>
    </location>
</feature>
<keyword evidence="14" id="KW-1185">Reference proteome</keyword>
<keyword evidence="9" id="KW-0804">Transcription</keyword>
<keyword evidence="5 11" id="KW-0863">Zinc-finger</keyword>
<evidence type="ECO:0000256" key="10">
    <source>
        <dbReference type="ARBA" id="ARBA00023242"/>
    </source>
</evidence>
<keyword evidence="7" id="KW-0805">Transcription regulation</keyword>
<accession>A0AAD9QQU5</accession>
<dbReference type="Pfam" id="PF00096">
    <property type="entry name" value="zf-C2H2"/>
    <property type="match status" value="5"/>
</dbReference>
<dbReference type="PROSITE" id="PS00028">
    <property type="entry name" value="ZINC_FINGER_C2H2_1"/>
    <property type="match status" value="7"/>
</dbReference>
<dbReference type="AlphaFoldDB" id="A0AAD9QQU5"/>
<evidence type="ECO:0000256" key="6">
    <source>
        <dbReference type="ARBA" id="ARBA00022833"/>
    </source>
</evidence>
<name>A0AAD9QQU5_ACRCE</name>
<keyword evidence="4" id="KW-0677">Repeat</keyword>
<feature type="domain" description="C2H2-type" evidence="12">
    <location>
        <begin position="270"/>
        <end position="297"/>
    </location>
</feature>
<proteinExistence type="predicted"/>
<dbReference type="Proteomes" id="UP001249851">
    <property type="component" value="Unassembled WGS sequence"/>
</dbReference>
<reference evidence="13" key="2">
    <citation type="journal article" date="2023" name="Science">
        <title>Genomic signatures of disease resistance in endangered staghorn corals.</title>
        <authorList>
            <person name="Vollmer S.V."/>
            <person name="Selwyn J.D."/>
            <person name="Despard B.A."/>
            <person name="Roesel C.L."/>
        </authorList>
    </citation>
    <scope>NUCLEOTIDE SEQUENCE</scope>
    <source>
        <strain evidence="13">K2</strain>
    </source>
</reference>
<dbReference type="GO" id="GO:0003677">
    <property type="term" value="F:DNA binding"/>
    <property type="evidence" value="ECO:0007669"/>
    <property type="project" value="UniProtKB-KW"/>
</dbReference>
<dbReference type="FunFam" id="3.30.160.60:FF:000097">
    <property type="entry name" value="Zinc finger protein"/>
    <property type="match status" value="1"/>
</dbReference>
<keyword evidence="3" id="KW-0479">Metal-binding</keyword>
<evidence type="ECO:0000313" key="13">
    <source>
        <dbReference type="EMBL" id="KAK2565674.1"/>
    </source>
</evidence>
<feature type="domain" description="C2H2-type" evidence="12">
    <location>
        <begin position="242"/>
        <end position="269"/>
    </location>
</feature>
<keyword evidence="10" id="KW-0539">Nucleus</keyword>
<organism evidence="13 14">
    <name type="scientific">Acropora cervicornis</name>
    <name type="common">Staghorn coral</name>
    <dbReference type="NCBI Taxonomy" id="6130"/>
    <lineage>
        <taxon>Eukaryota</taxon>
        <taxon>Metazoa</taxon>
        <taxon>Cnidaria</taxon>
        <taxon>Anthozoa</taxon>
        <taxon>Hexacorallia</taxon>
        <taxon>Scleractinia</taxon>
        <taxon>Astrocoeniina</taxon>
        <taxon>Acroporidae</taxon>
        <taxon>Acropora</taxon>
    </lineage>
</organism>
<dbReference type="FunFam" id="3.30.160.60:FF:000417">
    <property type="entry name" value="Zinc finger protein"/>
    <property type="match status" value="1"/>
</dbReference>
<dbReference type="EMBL" id="JARQWQ010000019">
    <property type="protein sequence ID" value="KAK2565674.1"/>
    <property type="molecule type" value="Genomic_DNA"/>
</dbReference>
<evidence type="ECO:0000256" key="8">
    <source>
        <dbReference type="ARBA" id="ARBA00023125"/>
    </source>
</evidence>
<evidence type="ECO:0000256" key="1">
    <source>
        <dbReference type="ARBA" id="ARBA00003767"/>
    </source>
</evidence>
<keyword evidence="8" id="KW-0238">DNA-binding</keyword>
<dbReference type="Gene3D" id="3.30.160.60">
    <property type="entry name" value="Classic Zinc Finger"/>
    <property type="match status" value="6"/>
</dbReference>
<feature type="domain" description="C2H2-type" evidence="12">
    <location>
        <begin position="158"/>
        <end position="185"/>
    </location>
</feature>
<keyword evidence="6" id="KW-0862">Zinc</keyword>
<evidence type="ECO:0000256" key="5">
    <source>
        <dbReference type="ARBA" id="ARBA00022771"/>
    </source>
</evidence>
<dbReference type="FunFam" id="3.30.160.60:FF:000450">
    <property type="entry name" value="PR domain zinc finger protein 14"/>
    <property type="match status" value="1"/>
</dbReference>
<comment type="function">
    <text evidence="1">May be involved in transcriptional regulation.</text>
</comment>
<dbReference type="FunFam" id="3.30.160.60:FF:002343">
    <property type="entry name" value="Zinc finger protein 33A"/>
    <property type="match status" value="2"/>
</dbReference>
<feature type="domain" description="C2H2-type" evidence="12">
    <location>
        <begin position="214"/>
        <end position="241"/>
    </location>
</feature>
<dbReference type="PANTHER" id="PTHR24394">
    <property type="entry name" value="ZINC FINGER PROTEIN"/>
    <property type="match status" value="1"/>
</dbReference>
<dbReference type="SUPFAM" id="SSF57667">
    <property type="entry name" value="beta-beta-alpha zinc fingers"/>
    <property type="match status" value="4"/>
</dbReference>
<evidence type="ECO:0000256" key="11">
    <source>
        <dbReference type="PROSITE-ProRule" id="PRU00042"/>
    </source>
</evidence>
<dbReference type="GO" id="GO:0000981">
    <property type="term" value="F:DNA-binding transcription factor activity, RNA polymerase II-specific"/>
    <property type="evidence" value="ECO:0007669"/>
    <property type="project" value="TreeGrafter"/>
</dbReference>
<dbReference type="SMART" id="SM00355">
    <property type="entry name" value="ZnF_C2H2"/>
    <property type="match status" value="7"/>
</dbReference>
<evidence type="ECO:0000256" key="4">
    <source>
        <dbReference type="ARBA" id="ARBA00022737"/>
    </source>
</evidence>
<feature type="domain" description="C2H2-type" evidence="12">
    <location>
        <begin position="326"/>
        <end position="353"/>
    </location>
</feature>
<comment type="subcellular location">
    <subcellularLocation>
        <location evidence="2">Nucleus</location>
    </subcellularLocation>
</comment>
<dbReference type="InterPro" id="IPR036236">
    <property type="entry name" value="Znf_C2H2_sf"/>
</dbReference>
<dbReference type="FunFam" id="3.30.160.60:FF:000446">
    <property type="entry name" value="Zinc finger protein"/>
    <property type="match status" value="1"/>
</dbReference>
<sequence length="359" mass="40769">MNESQWIPHKTKSGKILYYINPASGECKWQSQLNKGGSPNIFELDVKKNTKPSSLLEPYHEPQNKLVPETQEHSLLVKRSSYHMEEDRVSCSQATECEGSAVIHCVDNGVVIGDGTLLSSLQQATSSNSTVFDDTEIVNNLQERRNVLPTQQQGHHILQCPWCRIEFSCPNKLASHLRSHPEIDPLKCPVCSKEYASSTSLTTHLRIHTGEKPFTCSYCNKSFNQSSHLTTHMRIHTGEKPYKCPQCPKTFGQSSHLTLHVRIHNGEKPFLCGFCNKGFSHSSALSTHVRTHTGEKPFQCPQCPKRFGQSSHLRIHTRTHTGERPFQCHFCHKHFRQSCYLAKHLRSHKSKEKNETHGV</sequence>
<dbReference type="PROSITE" id="PS50157">
    <property type="entry name" value="ZINC_FINGER_C2H2_2"/>
    <property type="match status" value="7"/>
</dbReference>
<dbReference type="InterPro" id="IPR013087">
    <property type="entry name" value="Znf_C2H2_type"/>
</dbReference>
<evidence type="ECO:0000256" key="7">
    <source>
        <dbReference type="ARBA" id="ARBA00023015"/>
    </source>
</evidence>
<feature type="domain" description="C2H2-type" evidence="12">
    <location>
        <begin position="186"/>
        <end position="213"/>
    </location>
</feature>
<reference evidence="13" key="1">
    <citation type="journal article" date="2023" name="G3 (Bethesda)">
        <title>Whole genome assembly and annotation of the endangered Caribbean coral Acropora cervicornis.</title>
        <authorList>
            <person name="Selwyn J.D."/>
            <person name="Vollmer S.V."/>
        </authorList>
    </citation>
    <scope>NUCLEOTIDE SEQUENCE</scope>
    <source>
        <strain evidence="13">K2</strain>
    </source>
</reference>
<evidence type="ECO:0000256" key="2">
    <source>
        <dbReference type="ARBA" id="ARBA00004123"/>
    </source>
</evidence>
<protein>
    <submittedName>
        <fullName evidence="13">Zinc finger protein ZFP2</fullName>
    </submittedName>
</protein>